<keyword evidence="3" id="KW-1185">Reference proteome</keyword>
<evidence type="ECO:0000259" key="1">
    <source>
        <dbReference type="PROSITE" id="PS50846"/>
    </source>
</evidence>
<evidence type="ECO:0000313" key="3">
    <source>
        <dbReference type="Proteomes" id="UP001195941"/>
    </source>
</evidence>
<sequence>MQFVIENMTCGGCASRVSKAIHSLDAAAKIDADPVTRVVTVKSQLPRQNLEAALTSAGYAPNEESPTLRK</sequence>
<protein>
    <submittedName>
        <fullName evidence="2">Heavy-metal-associated domain-containing protein</fullName>
    </submittedName>
</protein>
<dbReference type="EMBL" id="JADMKU010000030">
    <property type="protein sequence ID" value="MBR9653426.1"/>
    <property type="molecule type" value="Genomic_DNA"/>
</dbReference>
<dbReference type="PROSITE" id="PS50846">
    <property type="entry name" value="HMA_2"/>
    <property type="match status" value="1"/>
</dbReference>
<reference evidence="2 3" key="1">
    <citation type="journal article" date="2021" name="Arch. Microbiol.">
        <title>Thalassobius aquimarinus sp. nov., isolated from the Sea of Japan seashore.</title>
        <authorList>
            <person name="Kurilenko V.V."/>
            <person name="Romanenko L.A."/>
            <person name="Chernysheva N.Y."/>
            <person name="Velansky P.V."/>
            <person name="Tekutyeva L.A."/>
            <person name="Isaeva M.P."/>
            <person name="Mikhailov V.V."/>
        </authorList>
    </citation>
    <scope>NUCLEOTIDE SEQUENCE [LARGE SCALE GENOMIC DNA]</scope>
    <source>
        <strain evidence="2 3">KMM 8518</strain>
    </source>
</reference>
<organism evidence="2 3">
    <name type="scientific">Thalassovita aquimarina</name>
    <dbReference type="NCBI Taxonomy" id="2785917"/>
    <lineage>
        <taxon>Bacteria</taxon>
        <taxon>Pseudomonadati</taxon>
        <taxon>Pseudomonadota</taxon>
        <taxon>Alphaproteobacteria</taxon>
        <taxon>Rhodobacterales</taxon>
        <taxon>Roseobacteraceae</taxon>
        <taxon>Thalassovita</taxon>
    </lineage>
</organism>
<accession>A0ABS5HX63</accession>
<dbReference type="CDD" id="cd00371">
    <property type="entry name" value="HMA"/>
    <property type="match status" value="1"/>
</dbReference>
<gene>
    <name evidence="2" type="ORF">IT775_20100</name>
</gene>
<dbReference type="Proteomes" id="UP001195941">
    <property type="component" value="Unassembled WGS sequence"/>
</dbReference>
<feature type="domain" description="HMA" evidence="1">
    <location>
        <begin position="1"/>
        <end position="62"/>
    </location>
</feature>
<dbReference type="InterPro" id="IPR006121">
    <property type="entry name" value="HMA_dom"/>
</dbReference>
<comment type="caution">
    <text evidence="2">The sequence shown here is derived from an EMBL/GenBank/DDBJ whole genome shotgun (WGS) entry which is preliminary data.</text>
</comment>
<proteinExistence type="predicted"/>
<dbReference type="SUPFAM" id="SSF55008">
    <property type="entry name" value="HMA, heavy metal-associated domain"/>
    <property type="match status" value="1"/>
</dbReference>
<dbReference type="Gene3D" id="3.30.70.100">
    <property type="match status" value="1"/>
</dbReference>
<dbReference type="InterPro" id="IPR036163">
    <property type="entry name" value="HMA_dom_sf"/>
</dbReference>
<name>A0ABS5HX63_9RHOB</name>
<evidence type="ECO:0000313" key="2">
    <source>
        <dbReference type="EMBL" id="MBR9653426.1"/>
    </source>
</evidence>
<dbReference type="Pfam" id="PF00403">
    <property type="entry name" value="HMA"/>
    <property type="match status" value="1"/>
</dbReference>